<dbReference type="HOGENOM" id="CLU_1915683_0_0_9"/>
<comment type="caution">
    <text evidence="1">The sequence shown here is derived from an EMBL/GenBank/DDBJ whole genome shotgun (WGS) entry which is preliminary data.</text>
</comment>
<dbReference type="AlphaFoldDB" id="C4GA76"/>
<keyword evidence="2" id="KW-1185">Reference proteome</keyword>
<proteinExistence type="predicted"/>
<protein>
    <submittedName>
        <fullName evidence="1">Uncharacterized protein</fullName>
    </submittedName>
</protein>
<reference evidence="1" key="1">
    <citation type="submission" date="2009-04" db="EMBL/GenBank/DDBJ databases">
        <authorList>
            <person name="Weinstock G."/>
            <person name="Sodergren E."/>
            <person name="Clifton S."/>
            <person name="Fulton L."/>
            <person name="Fulton B."/>
            <person name="Courtney L."/>
            <person name="Fronick C."/>
            <person name="Harrison M."/>
            <person name="Strong C."/>
            <person name="Farmer C."/>
            <person name="Delahaunty K."/>
            <person name="Markovic C."/>
            <person name="Hall O."/>
            <person name="Minx P."/>
            <person name="Tomlinson C."/>
            <person name="Mitreva M."/>
            <person name="Nelson J."/>
            <person name="Hou S."/>
            <person name="Wollam A."/>
            <person name="Pepin K.H."/>
            <person name="Johnson M."/>
            <person name="Bhonagiri V."/>
            <person name="Nash W.E."/>
            <person name="Warren W."/>
            <person name="Chinwalla A."/>
            <person name="Mardis E.R."/>
            <person name="Wilson R.K."/>
        </authorList>
    </citation>
    <scope>NUCLEOTIDE SEQUENCE [LARGE SCALE GENOMIC DNA]</scope>
    <source>
        <strain evidence="1">DSM 14600</strain>
    </source>
</reference>
<accession>C4GA76</accession>
<dbReference type="EMBL" id="ACIP02000001">
    <property type="protein sequence ID" value="EEP28682.1"/>
    <property type="molecule type" value="Genomic_DNA"/>
</dbReference>
<dbReference type="STRING" id="626523.GCWU000342_00022"/>
<evidence type="ECO:0000313" key="1">
    <source>
        <dbReference type="EMBL" id="EEP28682.1"/>
    </source>
</evidence>
<sequence>MTDSFQKGILRVKRRILRFCQMGPAGGGFPEMRRANRRVGRRRTKYKIFIKFTLSGQPAMAYNRLVHYEGILFAMNKVLSSFMAVACTQAVQASADRPVPMTWTGILTSEPSLQLRTVPGTPYIQRRRIKGC</sequence>
<evidence type="ECO:0000313" key="2">
    <source>
        <dbReference type="Proteomes" id="UP000003494"/>
    </source>
</evidence>
<organism evidence="1 2">
    <name type="scientific">Shuttleworthella satelles DSM 14600</name>
    <dbReference type="NCBI Taxonomy" id="626523"/>
    <lineage>
        <taxon>Bacteria</taxon>
        <taxon>Bacillati</taxon>
        <taxon>Bacillota</taxon>
        <taxon>Clostridia</taxon>
        <taxon>Lachnospirales</taxon>
        <taxon>Lachnospiraceae</taxon>
        <taxon>Shuttleworthella</taxon>
    </lineage>
</organism>
<dbReference type="Proteomes" id="UP000003494">
    <property type="component" value="Unassembled WGS sequence"/>
</dbReference>
<gene>
    <name evidence="1" type="ORF">GCWU000342_00022</name>
</gene>
<name>C4GA76_9FIRM</name>